<dbReference type="EMBL" id="JAUIQD010000009">
    <property type="protein sequence ID" value="KAK3339720.1"/>
    <property type="molecule type" value="Genomic_DNA"/>
</dbReference>
<evidence type="ECO:0000313" key="1">
    <source>
        <dbReference type="EMBL" id="KAK3339720.1"/>
    </source>
</evidence>
<reference evidence="1" key="1">
    <citation type="journal article" date="2023" name="Mol. Phylogenet. Evol.">
        <title>Genome-scale phylogeny and comparative genomics of the fungal order Sordariales.</title>
        <authorList>
            <person name="Hensen N."/>
            <person name="Bonometti L."/>
            <person name="Westerberg I."/>
            <person name="Brannstrom I.O."/>
            <person name="Guillou S."/>
            <person name="Cros-Aarteil S."/>
            <person name="Calhoun S."/>
            <person name="Haridas S."/>
            <person name="Kuo A."/>
            <person name="Mondo S."/>
            <person name="Pangilinan J."/>
            <person name="Riley R."/>
            <person name="LaButti K."/>
            <person name="Andreopoulos B."/>
            <person name="Lipzen A."/>
            <person name="Chen C."/>
            <person name="Yan M."/>
            <person name="Daum C."/>
            <person name="Ng V."/>
            <person name="Clum A."/>
            <person name="Steindorff A."/>
            <person name="Ohm R.A."/>
            <person name="Martin F."/>
            <person name="Silar P."/>
            <person name="Natvig D.O."/>
            <person name="Lalanne C."/>
            <person name="Gautier V."/>
            <person name="Ament-Velasquez S.L."/>
            <person name="Kruys A."/>
            <person name="Hutchinson M.I."/>
            <person name="Powell A.J."/>
            <person name="Barry K."/>
            <person name="Miller A.N."/>
            <person name="Grigoriev I.V."/>
            <person name="Debuchy R."/>
            <person name="Gladieux P."/>
            <person name="Hiltunen Thoren M."/>
            <person name="Johannesson H."/>
        </authorList>
    </citation>
    <scope>NUCLEOTIDE SEQUENCE</scope>
    <source>
        <strain evidence="1">CBS 955.72</strain>
    </source>
</reference>
<proteinExistence type="predicted"/>
<dbReference type="AlphaFoldDB" id="A0AAJ0M7Q3"/>
<keyword evidence="2" id="KW-1185">Reference proteome</keyword>
<dbReference type="Proteomes" id="UP001275084">
    <property type="component" value="Unassembled WGS sequence"/>
</dbReference>
<protein>
    <submittedName>
        <fullName evidence="1">Uncharacterized protein</fullName>
    </submittedName>
</protein>
<sequence length="73" mass="8131">MGRWSQLDSDEARLAEGMTRIAYDADTQVYTHRDSDGSHWETASGVRYGTLRRGEGVGTLDVIEVLHSESMSL</sequence>
<organism evidence="1 2">
    <name type="scientific">Lasiosphaeria hispida</name>
    <dbReference type="NCBI Taxonomy" id="260671"/>
    <lineage>
        <taxon>Eukaryota</taxon>
        <taxon>Fungi</taxon>
        <taxon>Dikarya</taxon>
        <taxon>Ascomycota</taxon>
        <taxon>Pezizomycotina</taxon>
        <taxon>Sordariomycetes</taxon>
        <taxon>Sordariomycetidae</taxon>
        <taxon>Sordariales</taxon>
        <taxon>Lasiosphaeriaceae</taxon>
        <taxon>Lasiosphaeria</taxon>
    </lineage>
</organism>
<name>A0AAJ0M7Q3_9PEZI</name>
<gene>
    <name evidence="1" type="ORF">B0T25DRAFT_574616</name>
</gene>
<reference evidence="1" key="2">
    <citation type="submission" date="2023-06" db="EMBL/GenBank/DDBJ databases">
        <authorList>
            <consortium name="Lawrence Berkeley National Laboratory"/>
            <person name="Haridas S."/>
            <person name="Hensen N."/>
            <person name="Bonometti L."/>
            <person name="Westerberg I."/>
            <person name="Brannstrom I.O."/>
            <person name="Guillou S."/>
            <person name="Cros-Aarteil S."/>
            <person name="Calhoun S."/>
            <person name="Kuo A."/>
            <person name="Mondo S."/>
            <person name="Pangilinan J."/>
            <person name="Riley R."/>
            <person name="Labutti K."/>
            <person name="Andreopoulos B."/>
            <person name="Lipzen A."/>
            <person name="Chen C."/>
            <person name="Yanf M."/>
            <person name="Daum C."/>
            <person name="Ng V."/>
            <person name="Clum A."/>
            <person name="Steindorff A."/>
            <person name="Ohm R."/>
            <person name="Martin F."/>
            <person name="Silar P."/>
            <person name="Natvig D."/>
            <person name="Lalanne C."/>
            <person name="Gautier V."/>
            <person name="Ament-Velasquez S.L."/>
            <person name="Kruys A."/>
            <person name="Hutchinson M.I."/>
            <person name="Powell A.J."/>
            <person name="Barry K."/>
            <person name="Miller A.N."/>
            <person name="Grigoriev I.V."/>
            <person name="Debuchy R."/>
            <person name="Gladieux P."/>
            <person name="Thoren M.H."/>
            <person name="Johannesson H."/>
        </authorList>
    </citation>
    <scope>NUCLEOTIDE SEQUENCE</scope>
    <source>
        <strain evidence="1">CBS 955.72</strain>
    </source>
</reference>
<comment type="caution">
    <text evidence="1">The sequence shown here is derived from an EMBL/GenBank/DDBJ whole genome shotgun (WGS) entry which is preliminary data.</text>
</comment>
<evidence type="ECO:0000313" key="2">
    <source>
        <dbReference type="Proteomes" id="UP001275084"/>
    </source>
</evidence>
<accession>A0AAJ0M7Q3</accession>